<reference evidence="8" key="1">
    <citation type="submission" date="2013-08" db="EMBL/GenBank/DDBJ databases">
        <title>Intrasporangium oryzae NRRL B-24470.</title>
        <authorList>
            <person name="Liu H."/>
            <person name="Wang G."/>
        </authorList>
    </citation>
    <scope>NUCLEOTIDE SEQUENCE [LARGE SCALE GENOMIC DNA]</scope>
    <source>
        <strain evidence="8">Q5-1</strain>
    </source>
</reference>
<dbReference type="Proteomes" id="UP000019494">
    <property type="component" value="Unassembled WGS sequence"/>
</dbReference>
<evidence type="ECO:0000313" key="8">
    <source>
        <dbReference type="Proteomes" id="UP000019494"/>
    </source>
</evidence>
<evidence type="ECO:0000256" key="4">
    <source>
        <dbReference type="SAM" id="MobiDB-lite"/>
    </source>
</evidence>
<dbReference type="EMBL" id="AWQS01000073">
    <property type="protein sequence ID" value="EWT05976.1"/>
    <property type="molecule type" value="Genomic_DNA"/>
</dbReference>
<dbReference type="CDD" id="cd17535">
    <property type="entry name" value="REC_NarL-like"/>
    <property type="match status" value="1"/>
</dbReference>
<keyword evidence="8" id="KW-1185">Reference proteome</keyword>
<feature type="region of interest" description="Disordered" evidence="4">
    <location>
        <begin position="1"/>
        <end position="32"/>
    </location>
</feature>
<dbReference type="PROSITE" id="PS00622">
    <property type="entry name" value="HTH_LUXR_1"/>
    <property type="match status" value="1"/>
</dbReference>
<dbReference type="GO" id="GO:0000160">
    <property type="term" value="P:phosphorelay signal transduction system"/>
    <property type="evidence" value="ECO:0007669"/>
    <property type="project" value="InterPro"/>
</dbReference>
<sequence length="259" mass="28163">MTPDDDRRPRADEHRHADPALREDASGRPPQPVTVVVADDHPMWRDAVARDLTDAGFEVVATAEDGRSAVARTRATRPDVLVLDLELPGLRGPEVCAALTAAEVPTRVLILSASGEHADVLEAVKAGALGYLVKSARREEFLDAVRATSAGEPVFTPGLAGLVLGEFRRVKATSQQEATERPIPELTDRETEILTYVATGMGYKEIAAALFLSHRTVQNHVQNILGKLQMHNRVELVRFALERGIDPATHEPRGAAEPR</sequence>
<evidence type="ECO:0000259" key="6">
    <source>
        <dbReference type="PROSITE" id="PS50110"/>
    </source>
</evidence>
<gene>
    <name evidence="7" type="ORF">N864_00440</name>
</gene>
<dbReference type="GO" id="GO:0006355">
    <property type="term" value="P:regulation of DNA-templated transcription"/>
    <property type="evidence" value="ECO:0007669"/>
    <property type="project" value="InterPro"/>
</dbReference>
<dbReference type="PANTHER" id="PTHR43214">
    <property type="entry name" value="TWO-COMPONENT RESPONSE REGULATOR"/>
    <property type="match status" value="1"/>
</dbReference>
<evidence type="ECO:0000256" key="1">
    <source>
        <dbReference type="ARBA" id="ARBA00022553"/>
    </source>
</evidence>
<comment type="caution">
    <text evidence="7">The sequence shown here is derived from an EMBL/GenBank/DDBJ whole genome shotgun (WGS) entry which is preliminary data.</text>
</comment>
<dbReference type="InterPro" id="IPR011006">
    <property type="entry name" value="CheY-like_superfamily"/>
</dbReference>
<dbReference type="InterPro" id="IPR016032">
    <property type="entry name" value="Sig_transdc_resp-reg_C-effctor"/>
</dbReference>
<keyword evidence="2" id="KW-0238">DNA-binding</keyword>
<dbReference type="Pfam" id="PF00196">
    <property type="entry name" value="GerE"/>
    <property type="match status" value="1"/>
</dbReference>
<protein>
    <submittedName>
        <fullName evidence="7">Response regulator receiver protein</fullName>
    </submittedName>
</protein>
<dbReference type="InterPro" id="IPR039420">
    <property type="entry name" value="WalR-like"/>
</dbReference>
<dbReference type="SMART" id="SM00448">
    <property type="entry name" value="REC"/>
    <property type="match status" value="1"/>
</dbReference>
<evidence type="ECO:0000313" key="7">
    <source>
        <dbReference type="EMBL" id="EWT05976.1"/>
    </source>
</evidence>
<evidence type="ECO:0000256" key="2">
    <source>
        <dbReference type="ARBA" id="ARBA00023125"/>
    </source>
</evidence>
<dbReference type="SUPFAM" id="SSF52172">
    <property type="entry name" value="CheY-like"/>
    <property type="match status" value="1"/>
</dbReference>
<dbReference type="AlphaFoldDB" id="W9GIA6"/>
<feature type="domain" description="Response regulatory" evidence="6">
    <location>
        <begin position="34"/>
        <end position="149"/>
    </location>
</feature>
<dbReference type="Pfam" id="PF00072">
    <property type="entry name" value="Response_reg"/>
    <property type="match status" value="1"/>
</dbReference>
<evidence type="ECO:0000256" key="3">
    <source>
        <dbReference type="PROSITE-ProRule" id="PRU00169"/>
    </source>
</evidence>
<dbReference type="RefSeq" id="WP_081793690.1">
    <property type="nucleotide sequence ID" value="NZ_AWQS01000073.1"/>
</dbReference>
<feature type="domain" description="HTH luxR-type" evidence="5">
    <location>
        <begin position="179"/>
        <end position="244"/>
    </location>
</feature>
<dbReference type="PATRIC" id="fig|584657.3.peg.2115"/>
<organism evidence="7 8">
    <name type="scientific">Intrasporangium chromatireducens Q5-1</name>
    <dbReference type="NCBI Taxonomy" id="584657"/>
    <lineage>
        <taxon>Bacteria</taxon>
        <taxon>Bacillati</taxon>
        <taxon>Actinomycetota</taxon>
        <taxon>Actinomycetes</taxon>
        <taxon>Micrococcales</taxon>
        <taxon>Intrasporangiaceae</taxon>
        <taxon>Intrasporangium</taxon>
    </lineage>
</organism>
<proteinExistence type="predicted"/>
<accession>W9GIA6</accession>
<dbReference type="SMART" id="SM00421">
    <property type="entry name" value="HTH_LUXR"/>
    <property type="match status" value="1"/>
</dbReference>
<name>W9GIA6_9MICO</name>
<feature type="compositionally biased region" description="Basic and acidic residues" evidence="4">
    <location>
        <begin position="1"/>
        <end position="26"/>
    </location>
</feature>
<dbReference type="InterPro" id="IPR058245">
    <property type="entry name" value="NreC/VraR/RcsB-like_REC"/>
</dbReference>
<dbReference type="PRINTS" id="PR00038">
    <property type="entry name" value="HTHLUXR"/>
</dbReference>
<dbReference type="GO" id="GO:0003677">
    <property type="term" value="F:DNA binding"/>
    <property type="evidence" value="ECO:0007669"/>
    <property type="project" value="UniProtKB-KW"/>
</dbReference>
<evidence type="ECO:0000259" key="5">
    <source>
        <dbReference type="PROSITE" id="PS50043"/>
    </source>
</evidence>
<dbReference type="InterPro" id="IPR001789">
    <property type="entry name" value="Sig_transdc_resp-reg_receiver"/>
</dbReference>
<dbReference type="InterPro" id="IPR000792">
    <property type="entry name" value="Tscrpt_reg_LuxR_C"/>
</dbReference>
<dbReference type="SUPFAM" id="SSF46894">
    <property type="entry name" value="C-terminal effector domain of the bipartite response regulators"/>
    <property type="match status" value="1"/>
</dbReference>
<keyword evidence="1 3" id="KW-0597">Phosphoprotein</keyword>
<feature type="modified residue" description="4-aspartylphosphate" evidence="3">
    <location>
        <position position="84"/>
    </location>
</feature>
<dbReference type="PROSITE" id="PS50110">
    <property type="entry name" value="RESPONSE_REGULATORY"/>
    <property type="match status" value="1"/>
</dbReference>
<dbReference type="CDD" id="cd06170">
    <property type="entry name" value="LuxR_C_like"/>
    <property type="match status" value="1"/>
</dbReference>
<dbReference type="OrthoDB" id="9808843at2"/>
<dbReference type="PROSITE" id="PS50043">
    <property type="entry name" value="HTH_LUXR_2"/>
    <property type="match status" value="1"/>
</dbReference>
<dbReference type="Gene3D" id="3.40.50.2300">
    <property type="match status" value="1"/>
</dbReference>